<name>A0ABV6VPR3_9ACTN</name>
<dbReference type="Pfam" id="PF12840">
    <property type="entry name" value="HTH_20"/>
    <property type="match status" value="1"/>
</dbReference>
<dbReference type="InterPro" id="IPR036390">
    <property type="entry name" value="WH_DNA-bd_sf"/>
</dbReference>
<dbReference type="InterPro" id="IPR036388">
    <property type="entry name" value="WH-like_DNA-bd_sf"/>
</dbReference>
<gene>
    <name evidence="1" type="ORF">ACEZDE_03645</name>
</gene>
<dbReference type="RefSeq" id="WP_380531962.1">
    <property type="nucleotide sequence ID" value="NZ_JBHFAB010000002.1"/>
</dbReference>
<protein>
    <submittedName>
        <fullName evidence="1">Helix-turn-helix domain-containing protein</fullName>
    </submittedName>
</protein>
<evidence type="ECO:0000313" key="2">
    <source>
        <dbReference type="Proteomes" id="UP001592531"/>
    </source>
</evidence>
<dbReference type="EMBL" id="JBHFAB010000002">
    <property type="protein sequence ID" value="MFC1415741.1"/>
    <property type="molecule type" value="Genomic_DNA"/>
</dbReference>
<accession>A0ABV6VPR3</accession>
<comment type="caution">
    <text evidence="1">The sequence shown here is derived from an EMBL/GenBank/DDBJ whole genome shotgun (WGS) entry which is preliminary data.</text>
</comment>
<sequence>MNEPAAPRRLTDPDMLKGLTHPLRRRLYRLLLQLGPATVTLLGEHVEADPGQLSYHLRELGRRGFIEEAPELARDRRERWWRVVPGAVSWSVDQFTDPADRAVAETVHRDMVADQFERLRAFQAAKQEWPPEWIAASTTSNNYLRLTSDELTVLNHELNQLLQRWSALGRIDPATRPDERPDDRRENVFLFLHAFPEKP</sequence>
<dbReference type="Proteomes" id="UP001592531">
    <property type="component" value="Unassembled WGS sequence"/>
</dbReference>
<reference evidence="1 2" key="1">
    <citation type="submission" date="2024-09" db="EMBL/GenBank/DDBJ databases">
        <authorList>
            <person name="Lee S.D."/>
        </authorList>
    </citation>
    <scope>NUCLEOTIDE SEQUENCE [LARGE SCALE GENOMIC DNA]</scope>
    <source>
        <strain evidence="1 2">N8-3</strain>
    </source>
</reference>
<evidence type="ECO:0000313" key="1">
    <source>
        <dbReference type="EMBL" id="MFC1415741.1"/>
    </source>
</evidence>
<proteinExistence type="predicted"/>
<dbReference type="Gene3D" id="1.10.10.10">
    <property type="entry name" value="Winged helix-like DNA-binding domain superfamily/Winged helix DNA-binding domain"/>
    <property type="match status" value="1"/>
</dbReference>
<dbReference type="SUPFAM" id="SSF46785">
    <property type="entry name" value="Winged helix' DNA-binding domain"/>
    <property type="match status" value="1"/>
</dbReference>
<organism evidence="1 2">
    <name type="scientific">Streptacidiphilus cavernicola</name>
    <dbReference type="NCBI Taxonomy" id="3342716"/>
    <lineage>
        <taxon>Bacteria</taxon>
        <taxon>Bacillati</taxon>
        <taxon>Actinomycetota</taxon>
        <taxon>Actinomycetes</taxon>
        <taxon>Kitasatosporales</taxon>
        <taxon>Streptomycetaceae</taxon>
        <taxon>Streptacidiphilus</taxon>
    </lineage>
</organism>
<keyword evidence="2" id="KW-1185">Reference proteome</keyword>